<protein>
    <submittedName>
        <fullName evidence="2">Uncharacterized protein</fullName>
    </submittedName>
</protein>
<reference evidence="2 3" key="1">
    <citation type="submission" date="2016-06" db="EMBL/GenBank/DDBJ databases">
        <title>Evolution of pathogenesis and genome organization in the Tremellales.</title>
        <authorList>
            <person name="Cuomo C."/>
            <person name="Litvintseva A."/>
            <person name="Heitman J."/>
            <person name="Chen Y."/>
            <person name="Sun S."/>
            <person name="Springer D."/>
            <person name="Dromer F."/>
            <person name="Young S."/>
            <person name="Zeng Q."/>
            <person name="Chapman S."/>
            <person name="Gujja S."/>
            <person name="Saif S."/>
            <person name="Birren B."/>
        </authorList>
    </citation>
    <scope>NUCLEOTIDE SEQUENCE [LARGE SCALE GENOMIC DNA]</scope>
    <source>
        <strain evidence="2 3">CBS 7118</strain>
    </source>
</reference>
<feature type="compositionally biased region" description="Polar residues" evidence="1">
    <location>
        <begin position="173"/>
        <end position="183"/>
    </location>
</feature>
<accession>A0A1E3JWF3</accession>
<feature type="region of interest" description="Disordered" evidence="1">
    <location>
        <begin position="1"/>
        <end position="126"/>
    </location>
</feature>
<dbReference type="Gene3D" id="2.40.70.10">
    <property type="entry name" value="Acid Proteases"/>
    <property type="match status" value="1"/>
</dbReference>
<dbReference type="GeneID" id="30191091"/>
<dbReference type="EMBL" id="AWGH01000004">
    <property type="protein sequence ID" value="ODO05189.1"/>
    <property type="molecule type" value="Genomic_DNA"/>
</dbReference>
<name>A0A1E3JWF3_9TREE</name>
<gene>
    <name evidence="2" type="ORF">L198_01878</name>
</gene>
<dbReference type="Proteomes" id="UP000094819">
    <property type="component" value="Unassembled WGS sequence"/>
</dbReference>
<dbReference type="RefSeq" id="XP_019033844.1">
    <property type="nucleotide sequence ID" value="XM_019174037.1"/>
</dbReference>
<comment type="caution">
    <text evidence="2">The sequence shown here is derived from an EMBL/GenBank/DDBJ whole genome shotgun (WGS) entry which is preliminary data.</text>
</comment>
<proteinExistence type="predicted"/>
<dbReference type="AlphaFoldDB" id="A0A1E3JWF3"/>
<sequence length="366" mass="38929">MAPPAQPPSSAPAYGNFRLASRPENNGPSNFRPASASANGTPLGNSKPPGAFTVFVRPSAVTHEHPSDAQEVVYSPPSSDNQTPRVSQPQVPRASLHQTPRVSSPLALHVSTPPTVSAPSSIVVEPSETAPDTMILDDESAPSEIVDDPLFLGPDVVSTDEDRDIDIQPCRPETSNPLDSFPSLSISREPPVRHDQSPAIAKAHFATDTEGSPLRDIVIDSGAAITLMNAAYANEHLPTLTRHRLEKFQLGLGAADCASFLMTDLHFPTAEGGKAVIPANFYLANTESARVILGNDILHPMGAQINLGSLALRFRHVAGTIPIECTTAIPDAAPTPDPTTRPDAFRLRQRLTLLPGHQARVARLPS</sequence>
<evidence type="ECO:0000313" key="3">
    <source>
        <dbReference type="Proteomes" id="UP000094819"/>
    </source>
</evidence>
<dbReference type="InterPro" id="IPR021109">
    <property type="entry name" value="Peptidase_aspartic_dom_sf"/>
</dbReference>
<feature type="compositionally biased region" description="Polar residues" evidence="1">
    <location>
        <begin position="76"/>
        <end position="102"/>
    </location>
</feature>
<feature type="compositionally biased region" description="Pro residues" evidence="1">
    <location>
        <begin position="1"/>
        <end position="10"/>
    </location>
</feature>
<dbReference type="SUPFAM" id="SSF50630">
    <property type="entry name" value="Acid proteases"/>
    <property type="match status" value="1"/>
</dbReference>
<evidence type="ECO:0000256" key="1">
    <source>
        <dbReference type="SAM" id="MobiDB-lite"/>
    </source>
</evidence>
<feature type="compositionally biased region" description="Low complexity" evidence="1">
    <location>
        <begin position="110"/>
        <end position="124"/>
    </location>
</feature>
<evidence type="ECO:0000313" key="2">
    <source>
        <dbReference type="EMBL" id="ODO05189.1"/>
    </source>
</evidence>
<feature type="region of interest" description="Disordered" evidence="1">
    <location>
        <begin position="160"/>
        <end position="183"/>
    </location>
</feature>
<keyword evidence="3" id="KW-1185">Reference proteome</keyword>
<organism evidence="2 3">
    <name type="scientific">Cryptococcus wingfieldii CBS 7118</name>
    <dbReference type="NCBI Taxonomy" id="1295528"/>
    <lineage>
        <taxon>Eukaryota</taxon>
        <taxon>Fungi</taxon>
        <taxon>Dikarya</taxon>
        <taxon>Basidiomycota</taxon>
        <taxon>Agaricomycotina</taxon>
        <taxon>Tremellomycetes</taxon>
        <taxon>Tremellales</taxon>
        <taxon>Cryptococcaceae</taxon>
        <taxon>Cryptococcus</taxon>
    </lineage>
</organism>